<protein>
    <submittedName>
        <fullName evidence="1">Ketosteroid isomerase homolog</fullName>
    </submittedName>
</protein>
<evidence type="ECO:0000313" key="1">
    <source>
        <dbReference type="EMBL" id="SMO96911.1"/>
    </source>
</evidence>
<organism evidence="1 2">
    <name type="scientific">Pedobacter westerhofensis</name>
    <dbReference type="NCBI Taxonomy" id="425512"/>
    <lineage>
        <taxon>Bacteria</taxon>
        <taxon>Pseudomonadati</taxon>
        <taxon>Bacteroidota</taxon>
        <taxon>Sphingobacteriia</taxon>
        <taxon>Sphingobacteriales</taxon>
        <taxon>Sphingobacteriaceae</taxon>
        <taxon>Pedobacter</taxon>
    </lineage>
</organism>
<accession>A0A521FN76</accession>
<dbReference type="OrthoDB" id="6491893at2"/>
<dbReference type="Gene3D" id="3.10.450.50">
    <property type="match status" value="1"/>
</dbReference>
<proteinExistence type="predicted"/>
<dbReference type="RefSeq" id="WP_142530600.1">
    <property type="nucleotide sequence ID" value="NZ_CBCSJO010000012.1"/>
</dbReference>
<dbReference type="Proteomes" id="UP000320300">
    <property type="component" value="Unassembled WGS sequence"/>
</dbReference>
<name>A0A521FN76_9SPHI</name>
<sequence length="130" mass="15064">MNNHDQTLDIRNTLTDYAKTLNTADKAAIPGFYTSDGKFMPEGYKTLGSFELLKSSGDYLKDYNFKIEYSIQDIVIDNHFAFVVADAKTSEKDPVTGITFDKQSRDFFVFKKIADQWKIYRYLFNKVKNI</sequence>
<dbReference type="AlphaFoldDB" id="A0A521FN76"/>
<reference evidence="1 2" key="1">
    <citation type="submission" date="2017-05" db="EMBL/GenBank/DDBJ databases">
        <authorList>
            <person name="Varghese N."/>
            <person name="Submissions S."/>
        </authorList>
    </citation>
    <scope>NUCLEOTIDE SEQUENCE [LARGE SCALE GENOMIC DNA]</scope>
    <source>
        <strain evidence="1 2">DSM 19036</strain>
    </source>
</reference>
<keyword evidence="2" id="KW-1185">Reference proteome</keyword>
<gene>
    <name evidence="1" type="ORF">SAMN06265348_113181</name>
</gene>
<dbReference type="EMBL" id="FXTN01000013">
    <property type="protein sequence ID" value="SMO96911.1"/>
    <property type="molecule type" value="Genomic_DNA"/>
</dbReference>
<dbReference type="GO" id="GO:0016853">
    <property type="term" value="F:isomerase activity"/>
    <property type="evidence" value="ECO:0007669"/>
    <property type="project" value="UniProtKB-KW"/>
</dbReference>
<evidence type="ECO:0000313" key="2">
    <source>
        <dbReference type="Proteomes" id="UP000320300"/>
    </source>
</evidence>
<dbReference type="SUPFAM" id="SSF54427">
    <property type="entry name" value="NTF2-like"/>
    <property type="match status" value="1"/>
</dbReference>
<keyword evidence="1" id="KW-0413">Isomerase</keyword>
<dbReference type="InterPro" id="IPR032710">
    <property type="entry name" value="NTF2-like_dom_sf"/>
</dbReference>